<evidence type="ECO:0000313" key="3">
    <source>
        <dbReference type="Proteomes" id="UP000660339"/>
    </source>
</evidence>
<reference evidence="2" key="1">
    <citation type="submission" date="2021-01" db="EMBL/GenBank/DDBJ databases">
        <title>Whole genome shotgun sequence of Catellatospora methionotrophica NBRC 14553.</title>
        <authorList>
            <person name="Komaki H."/>
            <person name="Tamura T."/>
        </authorList>
    </citation>
    <scope>NUCLEOTIDE SEQUENCE</scope>
    <source>
        <strain evidence="2">NBRC 14553</strain>
    </source>
</reference>
<evidence type="ECO:0000313" key="2">
    <source>
        <dbReference type="EMBL" id="GIG17534.1"/>
    </source>
</evidence>
<keyword evidence="1" id="KW-0812">Transmembrane</keyword>
<keyword evidence="1" id="KW-0472">Membrane</keyword>
<dbReference type="AlphaFoldDB" id="A0A8J3LF23"/>
<gene>
    <name evidence="2" type="ORF">Cme02nite_58660</name>
</gene>
<keyword evidence="3" id="KW-1185">Reference proteome</keyword>
<name>A0A8J3LF23_9ACTN</name>
<dbReference type="EMBL" id="BONJ01000032">
    <property type="protein sequence ID" value="GIG17534.1"/>
    <property type="molecule type" value="Genomic_DNA"/>
</dbReference>
<feature type="transmembrane region" description="Helical" evidence="1">
    <location>
        <begin position="100"/>
        <end position="118"/>
    </location>
</feature>
<protein>
    <submittedName>
        <fullName evidence="2">Uncharacterized protein</fullName>
    </submittedName>
</protein>
<feature type="transmembrane region" description="Helical" evidence="1">
    <location>
        <begin position="294"/>
        <end position="314"/>
    </location>
</feature>
<organism evidence="2 3">
    <name type="scientific">Catellatospora methionotrophica</name>
    <dbReference type="NCBI Taxonomy" id="121620"/>
    <lineage>
        <taxon>Bacteria</taxon>
        <taxon>Bacillati</taxon>
        <taxon>Actinomycetota</taxon>
        <taxon>Actinomycetes</taxon>
        <taxon>Micromonosporales</taxon>
        <taxon>Micromonosporaceae</taxon>
        <taxon>Catellatospora</taxon>
    </lineage>
</organism>
<accession>A0A8J3LF23</accession>
<sequence length="408" mass="44021">MCGLNAVAAPEARDLGSAMDVRTVGGTTRLQPDFTRVNELAVRTERLPRRERDGVLPFPGAMWLWVGLAALVRLVVWTAAAVLAVAVVAAAAVLPGVPGPVLFVMAGAGLVALLVRVARGLRRRSEASRRAAVAREYWSWRRPPARFEHEPGALDLPSWLADPMHRRLLRLVRPRRTAPHADRVRWAHRWARSRELSALVPRLTVVTALAAVLTVGAWRAGWLHGHAPVAVPADVELGGRVPNPDVLPALDVAVAAVADYAWHLVDMVPLLGLTEVLGWARPAALSGGGLQDGLAVAFRVGVLLILAATVAATLGRRVEVDAKPPLLAGQVERALVEELVKARRLLAGGAGGDDQRLLDAACRRLRADAVTVPAPYEQWTAESLCHALALEQSWMNDWRVPEQRSVLS</sequence>
<keyword evidence="1" id="KW-1133">Transmembrane helix</keyword>
<proteinExistence type="predicted"/>
<evidence type="ECO:0000256" key="1">
    <source>
        <dbReference type="SAM" id="Phobius"/>
    </source>
</evidence>
<dbReference type="Proteomes" id="UP000660339">
    <property type="component" value="Unassembled WGS sequence"/>
</dbReference>
<feature type="transmembrane region" description="Helical" evidence="1">
    <location>
        <begin position="199"/>
        <end position="218"/>
    </location>
</feature>
<feature type="transmembrane region" description="Helical" evidence="1">
    <location>
        <begin position="62"/>
        <end position="94"/>
    </location>
</feature>
<comment type="caution">
    <text evidence="2">The sequence shown here is derived from an EMBL/GenBank/DDBJ whole genome shotgun (WGS) entry which is preliminary data.</text>
</comment>